<feature type="transmembrane region" description="Helical" evidence="1">
    <location>
        <begin position="107"/>
        <end position="130"/>
    </location>
</feature>
<dbReference type="AlphaFoldDB" id="A0A7Z0BCV3"/>
<comment type="caution">
    <text evidence="2">The sequence shown here is derived from an EMBL/GenBank/DDBJ whole genome shotgun (WGS) entry which is preliminary data.</text>
</comment>
<keyword evidence="1" id="KW-1133">Transmembrane helix</keyword>
<protein>
    <submittedName>
        <fullName evidence="2">Uncharacterized protein</fullName>
    </submittedName>
</protein>
<dbReference type="Proteomes" id="UP000523545">
    <property type="component" value="Unassembled WGS sequence"/>
</dbReference>
<dbReference type="RefSeq" id="WP_179780373.1">
    <property type="nucleotide sequence ID" value="NZ_JACCHK010000001.1"/>
</dbReference>
<feature type="transmembrane region" description="Helical" evidence="1">
    <location>
        <begin position="54"/>
        <end position="75"/>
    </location>
</feature>
<dbReference type="EMBL" id="JACCHK010000001">
    <property type="protein sequence ID" value="NYH42613.1"/>
    <property type="molecule type" value="Genomic_DNA"/>
</dbReference>
<feature type="transmembrane region" description="Helical" evidence="1">
    <location>
        <begin position="340"/>
        <end position="361"/>
    </location>
</feature>
<evidence type="ECO:0000313" key="3">
    <source>
        <dbReference type="Proteomes" id="UP000523545"/>
    </source>
</evidence>
<proteinExistence type="predicted"/>
<feature type="transmembrane region" description="Helical" evidence="1">
    <location>
        <begin position="150"/>
        <end position="171"/>
    </location>
</feature>
<name>A0A7Z0BCV3_9ACTN</name>
<keyword evidence="1" id="KW-0472">Membrane</keyword>
<keyword evidence="3" id="KW-1185">Reference proteome</keyword>
<evidence type="ECO:0000313" key="2">
    <source>
        <dbReference type="EMBL" id="NYH42613.1"/>
    </source>
</evidence>
<feature type="transmembrane region" description="Helical" evidence="1">
    <location>
        <begin position="21"/>
        <end position="42"/>
    </location>
</feature>
<keyword evidence="1" id="KW-0812">Transmembrane</keyword>
<reference evidence="2 3" key="1">
    <citation type="submission" date="2020-07" db="EMBL/GenBank/DDBJ databases">
        <title>Sequencing the genomes of 1000 actinobacteria strains.</title>
        <authorList>
            <person name="Klenk H.-P."/>
        </authorList>
    </citation>
    <scope>NUCLEOTIDE SEQUENCE [LARGE SCALE GENOMIC DNA]</scope>
    <source>
        <strain evidence="2 3">DSM 45876</strain>
    </source>
</reference>
<organism evidence="2 3">
    <name type="scientific">Micromonospora jinlongensis</name>
    <dbReference type="NCBI Taxonomy" id="1287877"/>
    <lineage>
        <taxon>Bacteria</taxon>
        <taxon>Bacillati</taxon>
        <taxon>Actinomycetota</taxon>
        <taxon>Actinomycetes</taxon>
        <taxon>Micromonosporales</taxon>
        <taxon>Micromonosporaceae</taxon>
        <taxon>Micromonospora</taxon>
    </lineage>
</organism>
<gene>
    <name evidence="2" type="ORF">HNR22_002340</name>
</gene>
<accession>A0A7Z0BCV3</accession>
<sequence length="366" mass="40306">MRKKLRSIPFILARLPDLEKAQIIAIPLSPILFVGGFLGYGVDRGLRYIGYSPIIPLWVALPCILAFSLAVAVRAEALRLSRLIRFWLESLHGGPRSAKRREVGWRLTALVCTDAFVVSAGLGTIIVLIGPMSSLYPRLLPTGEPSNLQIAAVVGATCAVTISAIWVLSIVERLLLSRAPYLQALRTLDSLAYRAEFHSVASPDPLGPMRRSLIGAAHQLERCARQLELDLPDGNPSAVGALFYGSAARLRRFVGSRESLSLYVPIEVTRTVELSVLLLLETQREEIYEEAADLWEVFDKDGLPNFPRRHVRFARLRSRLSSLGRGIEPTGKSVQTLAQVGVVLLVIFLFVSGEIDLVAVIKKLIQ</sequence>
<evidence type="ECO:0000256" key="1">
    <source>
        <dbReference type="SAM" id="Phobius"/>
    </source>
</evidence>